<evidence type="ECO:0000256" key="2">
    <source>
        <dbReference type="SAM" id="SignalP"/>
    </source>
</evidence>
<name>A0AAV2RL09_MEGNR</name>
<feature type="compositionally biased region" description="Basic residues" evidence="1">
    <location>
        <begin position="307"/>
        <end position="316"/>
    </location>
</feature>
<feature type="compositionally biased region" description="Polar residues" evidence="1">
    <location>
        <begin position="170"/>
        <end position="187"/>
    </location>
</feature>
<dbReference type="Proteomes" id="UP001497623">
    <property type="component" value="Unassembled WGS sequence"/>
</dbReference>
<dbReference type="AlphaFoldDB" id="A0AAV2RL09"/>
<keyword evidence="2" id="KW-0732">Signal</keyword>
<sequence>MRHLLIFLVIFTVLPKYILSAIPPRTWTLCGSGASGGRCNSQAESALDYPELRHNVHRPRKSRSPIWVGYTGTAAQALRKKWPKKRPRPKPERRPTSDGGRGFAGAIGQGIAGGAAGAVTGAIVDGLFNGNNGNDEKVLQDPNYINDLPTMRKRPKRPKRPRPKPKPEQRPTSTNEDSEADPSTGSGFASTLIQGIITTAAGEATAALVDGLINGNNDNGEQVSEDPDYINDLPTMRKRKRPRPKPERRPTSNEGPGFASTLGQGIAEGAAGAVTGAIVDGLFNGNNGTGEQVLQDPDYNNDLPTMRKSKKPRRPSKVPGALKNVGENVLNGLTTGVGEATGNAITAWFLGLFG</sequence>
<keyword evidence="4" id="KW-1185">Reference proteome</keyword>
<feature type="region of interest" description="Disordered" evidence="1">
    <location>
        <begin position="289"/>
        <end position="321"/>
    </location>
</feature>
<proteinExistence type="predicted"/>
<feature type="region of interest" description="Disordered" evidence="1">
    <location>
        <begin position="130"/>
        <end position="187"/>
    </location>
</feature>
<feature type="compositionally biased region" description="Basic residues" evidence="1">
    <location>
        <begin position="78"/>
        <end position="88"/>
    </location>
</feature>
<feature type="chain" id="PRO_5043864497" evidence="2">
    <location>
        <begin position="21"/>
        <end position="354"/>
    </location>
</feature>
<organism evidence="3 4">
    <name type="scientific">Meganyctiphanes norvegica</name>
    <name type="common">Northern krill</name>
    <name type="synonym">Thysanopoda norvegica</name>
    <dbReference type="NCBI Taxonomy" id="48144"/>
    <lineage>
        <taxon>Eukaryota</taxon>
        <taxon>Metazoa</taxon>
        <taxon>Ecdysozoa</taxon>
        <taxon>Arthropoda</taxon>
        <taxon>Crustacea</taxon>
        <taxon>Multicrustacea</taxon>
        <taxon>Malacostraca</taxon>
        <taxon>Eumalacostraca</taxon>
        <taxon>Eucarida</taxon>
        <taxon>Euphausiacea</taxon>
        <taxon>Euphausiidae</taxon>
        <taxon>Meganyctiphanes</taxon>
    </lineage>
</organism>
<evidence type="ECO:0000313" key="3">
    <source>
        <dbReference type="EMBL" id="CAL4126743.1"/>
    </source>
</evidence>
<evidence type="ECO:0000313" key="4">
    <source>
        <dbReference type="Proteomes" id="UP001497623"/>
    </source>
</evidence>
<feature type="region of interest" description="Disordered" evidence="1">
    <location>
        <begin position="78"/>
        <end position="105"/>
    </location>
</feature>
<feature type="signal peptide" evidence="2">
    <location>
        <begin position="1"/>
        <end position="20"/>
    </location>
</feature>
<accession>A0AAV2RL09</accession>
<gene>
    <name evidence="3" type="ORF">MNOR_LOCUS25681</name>
</gene>
<comment type="caution">
    <text evidence="3">The sequence shown here is derived from an EMBL/GenBank/DDBJ whole genome shotgun (WGS) entry which is preliminary data.</text>
</comment>
<dbReference type="EMBL" id="CAXKWB010024802">
    <property type="protein sequence ID" value="CAL4126743.1"/>
    <property type="molecule type" value="Genomic_DNA"/>
</dbReference>
<feature type="region of interest" description="Disordered" evidence="1">
    <location>
        <begin position="217"/>
        <end position="263"/>
    </location>
</feature>
<reference evidence="3 4" key="1">
    <citation type="submission" date="2024-05" db="EMBL/GenBank/DDBJ databases">
        <authorList>
            <person name="Wallberg A."/>
        </authorList>
    </citation>
    <scope>NUCLEOTIDE SEQUENCE [LARGE SCALE GENOMIC DNA]</scope>
</reference>
<evidence type="ECO:0000256" key="1">
    <source>
        <dbReference type="SAM" id="MobiDB-lite"/>
    </source>
</evidence>
<feature type="compositionally biased region" description="Basic residues" evidence="1">
    <location>
        <begin position="151"/>
        <end position="164"/>
    </location>
</feature>
<protein>
    <submittedName>
        <fullName evidence="3">Uncharacterized protein</fullName>
    </submittedName>
</protein>